<organism evidence="1">
    <name type="scientific">uncultured Caudovirales phage</name>
    <dbReference type="NCBI Taxonomy" id="2100421"/>
    <lineage>
        <taxon>Viruses</taxon>
        <taxon>Duplodnaviria</taxon>
        <taxon>Heunggongvirae</taxon>
        <taxon>Uroviricota</taxon>
        <taxon>Caudoviricetes</taxon>
        <taxon>Peduoviridae</taxon>
        <taxon>Maltschvirus</taxon>
        <taxon>Maltschvirus maltsch</taxon>
    </lineage>
</organism>
<accession>A0A6J5NY59</accession>
<evidence type="ECO:0000313" key="1">
    <source>
        <dbReference type="EMBL" id="CAB4164439.1"/>
    </source>
</evidence>
<name>A0A6J5NY59_9CAUD</name>
<sequence length="73" mass="8171">MIQTNTTALEVQLAFVKEAAEAFAKNPKLSTFGRVENGGYLAIRWGIMERGIVVVKIDQYEPIINFVDAVKEQ</sequence>
<protein>
    <submittedName>
        <fullName evidence="1">Uncharacterized protein</fullName>
    </submittedName>
</protein>
<reference evidence="1" key="1">
    <citation type="submission" date="2020-04" db="EMBL/GenBank/DDBJ databases">
        <authorList>
            <person name="Chiriac C."/>
            <person name="Salcher M."/>
            <person name="Ghai R."/>
            <person name="Kavagutti S V."/>
        </authorList>
    </citation>
    <scope>NUCLEOTIDE SEQUENCE</scope>
</reference>
<dbReference type="EMBL" id="LR796765">
    <property type="protein sequence ID" value="CAB4164439.1"/>
    <property type="molecule type" value="Genomic_DNA"/>
</dbReference>
<gene>
    <name evidence="1" type="ORF">UFOVP826_37</name>
</gene>
<proteinExistence type="predicted"/>